<reference evidence="5" key="1">
    <citation type="journal article" date="2019" name="Int. J. Syst. Evol. Microbiol.">
        <title>The Global Catalogue of Microorganisms (GCM) 10K type strain sequencing project: providing services to taxonomists for standard genome sequencing and annotation.</title>
        <authorList>
            <consortium name="The Broad Institute Genomics Platform"/>
            <consortium name="The Broad Institute Genome Sequencing Center for Infectious Disease"/>
            <person name="Wu L."/>
            <person name="Ma J."/>
        </authorList>
    </citation>
    <scope>NUCLEOTIDE SEQUENCE [LARGE SCALE GENOMIC DNA]</scope>
    <source>
        <strain evidence="5">CGMCC 1.15795</strain>
    </source>
</reference>
<keyword evidence="5" id="KW-1185">Reference proteome</keyword>
<dbReference type="RefSeq" id="WP_382318326.1">
    <property type="nucleotide sequence ID" value="NZ_JBHUFD010000019.1"/>
</dbReference>
<name>A0ABW4R0W7_9BACT</name>
<gene>
    <name evidence="4" type="ORF">ACFSDX_24025</name>
</gene>
<dbReference type="NCBIfam" id="NF005559">
    <property type="entry name" value="PRK07231.1"/>
    <property type="match status" value="1"/>
</dbReference>
<dbReference type="Proteomes" id="UP001597197">
    <property type="component" value="Unassembled WGS sequence"/>
</dbReference>
<sequence length="253" mass="26188">MAEFPAFPATGDLVGKVALVTGASRGIGRAIALRLSQAGASVVVNYTSNAARADEVVAAITAGGGQATAIQADVSRLADVARLFQQAEDFFGGLDIVVNNAGTYLAKPLADVTEVEFDELFNLDVKGTFFALQEAARRVRDGGRIINISSGQTAVPNPNQSVYAGGKAAVEQFGLALAKELGGRQITVNNVLPGITETEALAIPEELKQQLLANTPLGRLGQPDDIAEVVGFLASPAGRWLTGQNVRAAGGLM</sequence>
<dbReference type="EMBL" id="JBHUFD010000019">
    <property type="protein sequence ID" value="MFD1875523.1"/>
    <property type="molecule type" value="Genomic_DNA"/>
</dbReference>
<dbReference type="Pfam" id="PF13561">
    <property type="entry name" value="adh_short_C2"/>
    <property type="match status" value="1"/>
</dbReference>
<evidence type="ECO:0000313" key="5">
    <source>
        <dbReference type="Proteomes" id="UP001597197"/>
    </source>
</evidence>
<dbReference type="InterPro" id="IPR057326">
    <property type="entry name" value="KR_dom"/>
</dbReference>
<dbReference type="PANTHER" id="PTHR43639:SF1">
    <property type="entry name" value="SHORT-CHAIN DEHYDROGENASE_REDUCTASE FAMILY PROTEIN"/>
    <property type="match status" value="1"/>
</dbReference>
<feature type="domain" description="Ketoreductase" evidence="3">
    <location>
        <begin position="16"/>
        <end position="198"/>
    </location>
</feature>
<dbReference type="InterPro" id="IPR020904">
    <property type="entry name" value="Sc_DH/Rdtase_CS"/>
</dbReference>
<evidence type="ECO:0000256" key="2">
    <source>
        <dbReference type="ARBA" id="ARBA00023002"/>
    </source>
</evidence>
<evidence type="ECO:0000259" key="3">
    <source>
        <dbReference type="SMART" id="SM00822"/>
    </source>
</evidence>
<dbReference type="InterPro" id="IPR002347">
    <property type="entry name" value="SDR_fam"/>
</dbReference>
<evidence type="ECO:0000256" key="1">
    <source>
        <dbReference type="ARBA" id="ARBA00006484"/>
    </source>
</evidence>
<proteinExistence type="inferred from homology"/>
<dbReference type="CDD" id="cd05362">
    <property type="entry name" value="THN_reductase-like_SDR_c"/>
    <property type="match status" value="1"/>
</dbReference>
<comment type="similarity">
    <text evidence="1">Belongs to the short-chain dehydrogenases/reductases (SDR) family.</text>
</comment>
<keyword evidence="2" id="KW-0560">Oxidoreductase</keyword>
<dbReference type="PANTHER" id="PTHR43639">
    <property type="entry name" value="OXIDOREDUCTASE, SHORT-CHAIN DEHYDROGENASE/REDUCTASE FAMILY (AFU_ORTHOLOGUE AFUA_5G02870)"/>
    <property type="match status" value="1"/>
</dbReference>
<dbReference type="PROSITE" id="PS00061">
    <property type="entry name" value="ADH_SHORT"/>
    <property type="match status" value="1"/>
</dbReference>
<dbReference type="PRINTS" id="PR00080">
    <property type="entry name" value="SDRFAMILY"/>
</dbReference>
<comment type="caution">
    <text evidence="4">The sequence shown here is derived from an EMBL/GenBank/DDBJ whole genome shotgun (WGS) entry which is preliminary data.</text>
</comment>
<organism evidence="4 5">
    <name type="scientific">Hymenobacter bucti</name>
    <dbReference type="NCBI Taxonomy" id="1844114"/>
    <lineage>
        <taxon>Bacteria</taxon>
        <taxon>Pseudomonadati</taxon>
        <taxon>Bacteroidota</taxon>
        <taxon>Cytophagia</taxon>
        <taxon>Cytophagales</taxon>
        <taxon>Hymenobacteraceae</taxon>
        <taxon>Hymenobacter</taxon>
    </lineage>
</organism>
<dbReference type="Gene3D" id="3.40.50.720">
    <property type="entry name" value="NAD(P)-binding Rossmann-like Domain"/>
    <property type="match status" value="1"/>
</dbReference>
<dbReference type="PRINTS" id="PR00081">
    <property type="entry name" value="GDHRDH"/>
</dbReference>
<accession>A0ABW4R0W7</accession>
<protein>
    <submittedName>
        <fullName evidence="4">SDR family oxidoreductase</fullName>
    </submittedName>
</protein>
<dbReference type="SMART" id="SM00822">
    <property type="entry name" value="PKS_KR"/>
    <property type="match status" value="1"/>
</dbReference>
<dbReference type="InterPro" id="IPR036291">
    <property type="entry name" value="NAD(P)-bd_dom_sf"/>
</dbReference>
<evidence type="ECO:0000313" key="4">
    <source>
        <dbReference type="EMBL" id="MFD1875523.1"/>
    </source>
</evidence>
<dbReference type="SUPFAM" id="SSF51735">
    <property type="entry name" value="NAD(P)-binding Rossmann-fold domains"/>
    <property type="match status" value="1"/>
</dbReference>